<sequence length="143" mass="16443">MLSTAGPHAPCIPSCWRRPWRSVSSTWVFWGTRTSTGAPRRPAGRALTGTASCRNTTVWHSIVCATRLEEVLELAQSCVGTPAGVCEWVVQKYVERPLTIFNTKFDIRQWFVVTDWKPLTVWFYRDCYLRFCSRPFSLCHLEP</sequence>
<dbReference type="InterPro" id="IPR004344">
    <property type="entry name" value="TTL/TTLL_fam"/>
</dbReference>
<evidence type="ECO:0000256" key="3">
    <source>
        <dbReference type="ARBA" id="ARBA00022598"/>
    </source>
</evidence>
<keyword evidence="2" id="KW-0963">Cytoplasm</keyword>
<dbReference type="Ensembl" id="ENSCPVT00000003146.2">
    <property type="protein sequence ID" value="ENSCPVP00000003024.2"/>
    <property type="gene ID" value="ENSCPVG00000002247.2"/>
</dbReference>
<organism evidence="7 8">
    <name type="scientific">Geospiza parvula</name>
    <name type="common">Small tree-finch</name>
    <name type="synonym">Camarhynchus parvulus</name>
    <dbReference type="NCBI Taxonomy" id="87175"/>
    <lineage>
        <taxon>Eukaryota</taxon>
        <taxon>Metazoa</taxon>
        <taxon>Chordata</taxon>
        <taxon>Craniata</taxon>
        <taxon>Vertebrata</taxon>
        <taxon>Euteleostomi</taxon>
        <taxon>Archelosauria</taxon>
        <taxon>Archosauria</taxon>
        <taxon>Dinosauria</taxon>
        <taxon>Saurischia</taxon>
        <taxon>Theropoda</taxon>
        <taxon>Coelurosauria</taxon>
        <taxon>Aves</taxon>
        <taxon>Neognathae</taxon>
        <taxon>Neoaves</taxon>
        <taxon>Telluraves</taxon>
        <taxon>Australaves</taxon>
        <taxon>Passeriformes</taxon>
        <taxon>Thraupidae</taxon>
        <taxon>Camarhynchus</taxon>
    </lineage>
</organism>
<dbReference type="PANTHER" id="PTHR45870">
    <property type="entry name" value="TUBULIN MONOGLYCYLASE TTLL3"/>
    <property type="match status" value="1"/>
</dbReference>
<reference evidence="7" key="3">
    <citation type="submission" date="2025-09" db="UniProtKB">
        <authorList>
            <consortium name="Ensembl"/>
        </authorList>
    </citation>
    <scope>IDENTIFICATION</scope>
</reference>
<dbReference type="Proteomes" id="UP000694382">
    <property type="component" value="Chromosome 3"/>
</dbReference>
<evidence type="ECO:0000256" key="4">
    <source>
        <dbReference type="ARBA" id="ARBA00022741"/>
    </source>
</evidence>
<proteinExistence type="predicted"/>
<accession>A0A8U8AL15</accession>
<keyword evidence="5" id="KW-0067">ATP-binding</keyword>
<comment type="catalytic activity">
    <reaction evidence="6">
        <text>L-glutamyl-[protein] + glycine + ATP = glycyl-L-glutamyl-[protein] + ADP + phosphate + H(+)</text>
        <dbReference type="Rhea" id="RHEA:67180"/>
        <dbReference type="Rhea" id="RHEA-COMP:10208"/>
        <dbReference type="Rhea" id="RHEA-COMP:17207"/>
        <dbReference type="ChEBI" id="CHEBI:15378"/>
        <dbReference type="ChEBI" id="CHEBI:29973"/>
        <dbReference type="ChEBI" id="CHEBI:30616"/>
        <dbReference type="ChEBI" id="CHEBI:43474"/>
        <dbReference type="ChEBI" id="CHEBI:57305"/>
        <dbReference type="ChEBI" id="CHEBI:167890"/>
        <dbReference type="ChEBI" id="CHEBI:456216"/>
    </reaction>
    <physiologicalReaction direction="left-to-right" evidence="6">
        <dbReference type="Rhea" id="RHEA:67181"/>
    </physiologicalReaction>
</comment>
<dbReference type="GO" id="GO:0005524">
    <property type="term" value="F:ATP binding"/>
    <property type="evidence" value="ECO:0007669"/>
    <property type="project" value="UniProtKB-KW"/>
</dbReference>
<keyword evidence="8" id="KW-1185">Reference proteome</keyword>
<dbReference type="AlphaFoldDB" id="A0A8C3M9X7"/>
<dbReference type="GO" id="GO:0070736">
    <property type="term" value="F:protein-glycine ligase activity, initiating"/>
    <property type="evidence" value="ECO:0007669"/>
    <property type="project" value="TreeGrafter"/>
</dbReference>
<comment type="subcellular location">
    <subcellularLocation>
        <location evidence="1">Cytoplasm</location>
        <location evidence="1">Cytoskeleton</location>
        <location evidence="1">Flagellum axoneme</location>
    </subcellularLocation>
</comment>
<dbReference type="Pfam" id="PF03133">
    <property type="entry name" value="TTL"/>
    <property type="match status" value="1"/>
</dbReference>
<reference evidence="7" key="2">
    <citation type="submission" date="2025-08" db="UniProtKB">
        <authorList>
            <consortium name="Ensembl"/>
        </authorList>
    </citation>
    <scope>IDENTIFICATION</scope>
</reference>
<dbReference type="PROSITE" id="PS51221">
    <property type="entry name" value="TTL"/>
    <property type="match status" value="1"/>
</dbReference>
<reference evidence="7" key="1">
    <citation type="submission" date="2020-02" db="EMBL/GenBank/DDBJ databases">
        <authorList>
            <person name="Enbody D E."/>
            <person name="Pettersson E M."/>
        </authorList>
    </citation>
    <scope>NUCLEOTIDE SEQUENCE [LARGE SCALE GENOMIC DNA]</scope>
</reference>
<keyword evidence="4" id="KW-0547">Nucleotide-binding</keyword>
<evidence type="ECO:0000256" key="2">
    <source>
        <dbReference type="ARBA" id="ARBA00022490"/>
    </source>
</evidence>
<accession>A0A8C3M9X7</accession>
<evidence type="ECO:0000256" key="6">
    <source>
        <dbReference type="ARBA" id="ARBA00048944"/>
    </source>
</evidence>
<keyword evidence="3" id="KW-0436">Ligase</keyword>
<dbReference type="PANTHER" id="PTHR45870:SF2">
    <property type="entry name" value="TUBULIN MONOGLYCYLASE TTLL3"/>
    <property type="match status" value="1"/>
</dbReference>
<dbReference type="GO" id="GO:0015630">
    <property type="term" value="C:microtubule cytoskeleton"/>
    <property type="evidence" value="ECO:0007669"/>
    <property type="project" value="TreeGrafter"/>
</dbReference>
<evidence type="ECO:0000256" key="5">
    <source>
        <dbReference type="ARBA" id="ARBA00022840"/>
    </source>
</evidence>
<name>A0A8C3M9X7_GEOPR</name>
<protein>
    <submittedName>
        <fullName evidence="7">Uncharacterized protein</fullName>
    </submittedName>
</protein>
<evidence type="ECO:0000256" key="1">
    <source>
        <dbReference type="ARBA" id="ARBA00004611"/>
    </source>
</evidence>
<dbReference type="Gene3D" id="3.30.470.20">
    <property type="entry name" value="ATP-grasp fold, B domain"/>
    <property type="match status" value="1"/>
</dbReference>
<dbReference type="InterPro" id="IPR051437">
    <property type="entry name" value="TTLL_monoglycylase"/>
</dbReference>
<evidence type="ECO:0000313" key="8">
    <source>
        <dbReference type="Proteomes" id="UP000694382"/>
    </source>
</evidence>
<evidence type="ECO:0000313" key="7">
    <source>
        <dbReference type="Ensembl" id="ENSCPVP00000003024.2"/>
    </source>
</evidence>